<proteinExistence type="inferred from homology"/>
<dbReference type="PANTHER" id="PTHR21349:SF0">
    <property type="entry name" value="LARGE RIBOSOMAL SUBUNIT PROTEIN BL21M"/>
    <property type="match status" value="1"/>
</dbReference>
<evidence type="ECO:0000313" key="9">
    <source>
        <dbReference type="Proteomes" id="UP001314181"/>
    </source>
</evidence>
<comment type="function">
    <text evidence="6 7">This protein binds to 23S rRNA in the presence of protein L20.</text>
</comment>
<dbReference type="PANTHER" id="PTHR21349">
    <property type="entry name" value="50S RIBOSOMAL PROTEIN L21"/>
    <property type="match status" value="1"/>
</dbReference>
<dbReference type="SUPFAM" id="SSF141091">
    <property type="entry name" value="L21p-like"/>
    <property type="match status" value="1"/>
</dbReference>
<evidence type="ECO:0000256" key="1">
    <source>
        <dbReference type="ARBA" id="ARBA00008563"/>
    </source>
</evidence>
<keyword evidence="2 6" id="KW-0699">rRNA-binding</keyword>
<keyword evidence="5 6" id="KW-0687">Ribonucleoprotein</keyword>
<evidence type="ECO:0000256" key="4">
    <source>
        <dbReference type="ARBA" id="ARBA00022980"/>
    </source>
</evidence>
<evidence type="ECO:0000256" key="7">
    <source>
        <dbReference type="RuleBase" id="RU000562"/>
    </source>
</evidence>
<accession>A0ABP0ETB0</accession>
<dbReference type="InterPro" id="IPR028909">
    <property type="entry name" value="bL21-like"/>
</dbReference>
<evidence type="ECO:0000256" key="2">
    <source>
        <dbReference type="ARBA" id="ARBA00022730"/>
    </source>
</evidence>
<keyword evidence="4 6" id="KW-0689">Ribosomal protein</keyword>
<dbReference type="EMBL" id="CAWVOK010000025">
    <property type="protein sequence ID" value="CAK8163233.1"/>
    <property type="molecule type" value="Genomic_DNA"/>
</dbReference>
<reference evidence="8 9" key="1">
    <citation type="submission" date="2024-01" db="EMBL/GenBank/DDBJ databases">
        <authorList>
            <person name="Kunselman E."/>
        </authorList>
    </citation>
    <scope>NUCLEOTIDE SEQUENCE [LARGE SCALE GENOMIC DNA]</scope>
    <source>
        <strain evidence="8">2 abalone samples</strain>
    </source>
</reference>
<keyword evidence="9" id="KW-1185">Reference proteome</keyword>
<organism evidence="8 9">
    <name type="scientific">Candidatus Xenohaliotis californiensis</name>
    <dbReference type="NCBI Taxonomy" id="84677"/>
    <lineage>
        <taxon>Bacteria</taxon>
        <taxon>Pseudomonadati</taxon>
        <taxon>Pseudomonadota</taxon>
        <taxon>Alphaproteobacteria</taxon>
        <taxon>Rickettsiales</taxon>
        <taxon>Anaplasmataceae</taxon>
        <taxon>Candidatus Xenohaliotis</taxon>
    </lineage>
</organism>
<protein>
    <recommendedName>
        <fullName evidence="6">Large ribosomal subunit protein bL21</fullName>
    </recommendedName>
</protein>
<comment type="caution">
    <text evidence="8">The sequence shown here is derived from an EMBL/GenBank/DDBJ whole genome shotgun (WGS) entry which is preliminary data.</text>
</comment>
<comment type="similarity">
    <text evidence="1 6 7">Belongs to the bacterial ribosomal protein bL21 family.</text>
</comment>
<evidence type="ECO:0000256" key="5">
    <source>
        <dbReference type="ARBA" id="ARBA00023274"/>
    </source>
</evidence>
<gene>
    <name evidence="6 8" type="primary">rplU</name>
    <name evidence="8" type="ORF">CAXC1_320038</name>
</gene>
<comment type="subunit">
    <text evidence="6">Part of the 50S ribosomal subunit. Contacts protein L20.</text>
</comment>
<name>A0ABP0ETB0_9RICK</name>
<dbReference type="NCBIfam" id="TIGR00061">
    <property type="entry name" value="L21"/>
    <property type="match status" value="1"/>
</dbReference>
<dbReference type="InterPro" id="IPR001787">
    <property type="entry name" value="Ribosomal_bL21"/>
</dbReference>
<dbReference type="RefSeq" id="WP_338364252.1">
    <property type="nucleotide sequence ID" value="NZ_CAWVOK010000025.1"/>
</dbReference>
<sequence>MFAVIGTGGKQYVVKQNTIIKTEKILGNVGDIIKIKEPLMISDDANKLSFKKGSVNLCILEQKKDKKIYVFKKKRRKNYRRKHGHRQFVTILKVADINL</sequence>
<dbReference type="Proteomes" id="UP001314181">
    <property type="component" value="Unassembled WGS sequence"/>
</dbReference>
<keyword evidence="3 6" id="KW-0694">RNA-binding</keyword>
<evidence type="ECO:0000256" key="3">
    <source>
        <dbReference type="ARBA" id="ARBA00022884"/>
    </source>
</evidence>
<dbReference type="Pfam" id="PF00829">
    <property type="entry name" value="Ribosomal_L21p"/>
    <property type="match status" value="1"/>
</dbReference>
<dbReference type="PROSITE" id="PS01169">
    <property type="entry name" value="RIBOSOMAL_L21"/>
    <property type="match status" value="1"/>
</dbReference>
<dbReference type="InterPro" id="IPR018258">
    <property type="entry name" value="Ribosomal_bL21_CS"/>
</dbReference>
<evidence type="ECO:0000256" key="6">
    <source>
        <dbReference type="HAMAP-Rule" id="MF_01363"/>
    </source>
</evidence>
<dbReference type="HAMAP" id="MF_01363">
    <property type="entry name" value="Ribosomal_bL21"/>
    <property type="match status" value="1"/>
</dbReference>
<evidence type="ECO:0000313" key="8">
    <source>
        <dbReference type="EMBL" id="CAK8163233.1"/>
    </source>
</evidence>
<dbReference type="InterPro" id="IPR036164">
    <property type="entry name" value="bL21-like_sf"/>
</dbReference>